<evidence type="ECO:0000256" key="8">
    <source>
        <dbReference type="ARBA" id="ARBA00047883"/>
    </source>
</evidence>
<feature type="binding site" evidence="9">
    <location>
        <position position="121"/>
    </location>
    <ligand>
        <name>4-amino-2-methyl-5-(diphosphooxymethyl)pyrimidine</name>
        <dbReference type="ChEBI" id="CHEBI:57841"/>
    </ligand>
</feature>
<protein>
    <recommendedName>
        <fullName evidence="9">Thiamine-phosphate synthase</fullName>
        <shortName evidence="9">TP synthase</shortName>
        <shortName evidence="9">TPS</shortName>
        <ecNumber evidence="9">2.5.1.3</ecNumber>
    </recommendedName>
    <alternativeName>
        <fullName evidence="9">Thiamine-phosphate pyrophosphorylase</fullName>
        <shortName evidence="9">TMP pyrophosphorylase</shortName>
        <shortName evidence="9">TMP-PPase</shortName>
    </alternativeName>
</protein>
<feature type="binding site" evidence="9">
    <location>
        <position position="180"/>
    </location>
    <ligand>
        <name>2-[(2R,5Z)-2-carboxy-4-methylthiazol-5(2H)-ylidene]ethyl phosphate</name>
        <dbReference type="ChEBI" id="CHEBI:62899"/>
    </ligand>
</feature>
<accession>A0A2Z4AJW3</accession>
<reference evidence="13 14" key="1">
    <citation type="submission" date="2018-06" db="EMBL/GenBank/DDBJ databases">
        <title>Draft Genome Sequence of a Novel Marine Bacterium Related to the Verrucomicrobia.</title>
        <authorList>
            <person name="Vosseberg J."/>
            <person name="Martijn J."/>
            <person name="Ettema T.J.G."/>
        </authorList>
    </citation>
    <scope>NUCLEOTIDE SEQUENCE [LARGE SCALE GENOMIC DNA]</scope>
    <source>
        <strain evidence="13">TARA_B100001123</strain>
    </source>
</reference>
<dbReference type="PANTHER" id="PTHR20857:SF15">
    <property type="entry name" value="THIAMINE-PHOSPHATE SYNTHASE"/>
    <property type="match status" value="1"/>
</dbReference>
<dbReference type="GO" id="GO:0004789">
    <property type="term" value="F:thiamine-phosphate diphosphorylase activity"/>
    <property type="evidence" value="ECO:0007669"/>
    <property type="project" value="UniProtKB-UniRule"/>
</dbReference>
<dbReference type="EC" id="2.5.1.3" evidence="9"/>
<dbReference type="GO" id="GO:0009229">
    <property type="term" value="P:thiamine diphosphate biosynthetic process"/>
    <property type="evidence" value="ECO:0007669"/>
    <property type="project" value="UniProtKB-UniRule"/>
</dbReference>
<evidence type="ECO:0000256" key="1">
    <source>
        <dbReference type="ARBA" id="ARBA00005165"/>
    </source>
</evidence>
<organism evidence="13 14">
    <name type="scientific">Candidatus Moanibacter tarae</name>
    <dbReference type="NCBI Taxonomy" id="2200854"/>
    <lineage>
        <taxon>Bacteria</taxon>
        <taxon>Pseudomonadati</taxon>
        <taxon>Verrucomicrobiota</taxon>
        <taxon>Opitutia</taxon>
        <taxon>Puniceicoccales</taxon>
        <taxon>Puniceicoccales incertae sedis</taxon>
        <taxon>Candidatus Moanibacter</taxon>
    </lineage>
</organism>
<evidence type="ECO:0000256" key="3">
    <source>
        <dbReference type="ARBA" id="ARBA00022723"/>
    </source>
</evidence>
<feature type="binding site" evidence="9">
    <location>
        <position position="102"/>
    </location>
    <ligand>
        <name>Mg(2+)</name>
        <dbReference type="ChEBI" id="CHEBI:18420"/>
    </ligand>
</feature>
<evidence type="ECO:0000256" key="5">
    <source>
        <dbReference type="ARBA" id="ARBA00022977"/>
    </source>
</evidence>
<dbReference type="HAMAP" id="MF_00097">
    <property type="entry name" value="TMP_synthase"/>
    <property type="match status" value="1"/>
</dbReference>
<feature type="binding site" evidence="9">
    <location>
        <begin position="200"/>
        <end position="201"/>
    </location>
    <ligand>
        <name>2-[(2R,5Z)-2-carboxy-4-methylthiazol-5(2H)-ylidene]ethyl phosphate</name>
        <dbReference type="ChEBI" id="CHEBI:62899"/>
    </ligand>
</feature>
<dbReference type="GO" id="GO:0000287">
    <property type="term" value="F:magnesium ion binding"/>
    <property type="evidence" value="ECO:0007669"/>
    <property type="project" value="UniProtKB-UniRule"/>
</dbReference>
<keyword evidence="5 9" id="KW-0784">Thiamine biosynthesis</keyword>
<dbReference type="InterPro" id="IPR036206">
    <property type="entry name" value="ThiamineP_synth_sf"/>
</dbReference>
<evidence type="ECO:0000313" key="13">
    <source>
        <dbReference type="EMBL" id="AWT60724.1"/>
    </source>
</evidence>
<dbReference type="InterPro" id="IPR034291">
    <property type="entry name" value="TMP_synthase"/>
</dbReference>
<evidence type="ECO:0000256" key="11">
    <source>
        <dbReference type="RuleBase" id="RU004253"/>
    </source>
</evidence>
<dbReference type="Proteomes" id="UP000247465">
    <property type="component" value="Chromosome"/>
</dbReference>
<feature type="domain" description="Thiamine phosphate synthase/TenI" evidence="12">
    <location>
        <begin position="21"/>
        <end position="202"/>
    </location>
</feature>
<dbReference type="CDD" id="cd00564">
    <property type="entry name" value="TMP_TenI"/>
    <property type="match status" value="1"/>
</dbReference>
<feature type="binding site" evidence="9">
    <location>
        <begin position="149"/>
        <end position="151"/>
    </location>
    <ligand>
        <name>2-[(2R,5Z)-2-carboxy-4-methylthiazol-5(2H)-ylidene]ethyl phosphate</name>
        <dbReference type="ChEBI" id="CHEBI:62899"/>
    </ligand>
</feature>
<evidence type="ECO:0000259" key="12">
    <source>
        <dbReference type="Pfam" id="PF02581"/>
    </source>
</evidence>
<comment type="catalytic activity">
    <reaction evidence="6 9 10">
        <text>4-methyl-5-(2-phosphooxyethyl)-thiazole + 4-amino-2-methyl-5-(diphosphooxymethyl)pyrimidine + H(+) = thiamine phosphate + diphosphate</text>
        <dbReference type="Rhea" id="RHEA:22328"/>
        <dbReference type="ChEBI" id="CHEBI:15378"/>
        <dbReference type="ChEBI" id="CHEBI:33019"/>
        <dbReference type="ChEBI" id="CHEBI:37575"/>
        <dbReference type="ChEBI" id="CHEBI:57841"/>
        <dbReference type="ChEBI" id="CHEBI:58296"/>
        <dbReference type="EC" id="2.5.1.3"/>
    </reaction>
</comment>
<dbReference type="InterPro" id="IPR022998">
    <property type="entry name" value="ThiamineP_synth_TenI"/>
</dbReference>
<dbReference type="NCBIfam" id="TIGR00693">
    <property type="entry name" value="thiE"/>
    <property type="match status" value="1"/>
</dbReference>
<comment type="catalytic activity">
    <reaction evidence="8 9 10">
        <text>2-[(2R,5Z)-2-carboxy-4-methylthiazol-5(2H)-ylidene]ethyl phosphate + 4-amino-2-methyl-5-(diphosphooxymethyl)pyrimidine + 2 H(+) = thiamine phosphate + CO2 + diphosphate</text>
        <dbReference type="Rhea" id="RHEA:47844"/>
        <dbReference type="ChEBI" id="CHEBI:15378"/>
        <dbReference type="ChEBI" id="CHEBI:16526"/>
        <dbReference type="ChEBI" id="CHEBI:33019"/>
        <dbReference type="ChEBI" id="CHEBI:37575"/>
        <dbReference type="ChEBI" id="CHEBI:57841"/>
        <dbReference type="ChEBI" id="CHEBI:62899"/>
        <dbReference type="EC" id="2.5.1.3"/>
    </reaction>
</comment>
<keyword evidence="3 9" id="KW-0479">Metal-binding</keyword>
<feature type="binding site" evidence="9">
    <location>
        <position position="82"/>
    </location>
    <ligand>
        <name>4-amino-2-methyl-5-(diphosphooxymethyl)pyrimidine</name>
        <dbReference type="ChEBI" id="CHEBI:57841"/>
    </ligand>
</feature>
<comment type="similarity">
    <text evidence="9 10">Belongs to the thiamine-phosphate synthase family.</text>
</comment>
<proteinExistence type="inferred from homology"/>
<sequence>MSSGSTQAKKTVDFLNQARFYAILDTGYVAPEKLVSKCRDLIAGGADLIQLRAKRESPRQRYAITESLIPIFESSSIPLVINDDVQLAAAFPDLGLHIGQDDTPPIIARESLGPNRIIGLSTHSLEQAKRAVDLGPMLSYFAVGPVFTTPTKPEYQAVGIKLVRKVSNLKPPTPFFCIGGIKRQNVAQVIESGAERIVAVSDVLNAQDTAGAVREFKRFFL</sequence>
<dbReference type="GO" id="GO:0009228">
    <property type="term" value="P:thiamine biosynthetic process"/>
    <property type="evidence" value="ECO:0007669"/>
    <property type="project" value="UniProtKB-KW"/>
</dbReference>
<evidence type="ECO:0000313" key="14">
    <source>
        <dbReference type="Proteomes" id="UP000247465"/>
    </source>
</evidence>
<evidence type="ECO:0000256" key="6">
    <source>
        <dbReference type="ARBA" id="ARBA00047334"/>
    </source>
</evidence>
<comment type="cofactor">
    <cofactor evidence="9">
        <name>Mg(2+)</name>
        <dbReference type="ChEBI" id="CHEBI:18420"/>
    </cofactor>
    <text evidence="9">Binds 1 Mg(2+) ion per subunit.</text>
</comment>
<dbReference type="UniPathway" id="UPA00060">
    <property type="reaction ID" value="UER00141"/>
</dbReference>
<dbReference type="PANTHER" id="PTHR20857">
    <property type="entry name" value="THIAMINE-PHOSPHATE PYROPHOSPHORYLASE"/>
    <property type="match status" value="1"/>
</dbReference>
<dbReference type="InterPro" id="IPR013785">
    <property type="entry name" value="Aldolase_TIM"/>
</dbReference>
<name>A0A2Z4AJW3_9BACT</name>
<evidence type="ECO:0000256" key="4">
    <source>
        <dbReference type="ARBA" id="ARBA00022842"/>
    </source>
</evidence>
<dbReference type="EMBL" id="CP029803">
    <property type="protein sequence ID" value="AWT60724.1"/>
    <property type="molecule type" value="Genomic_DNA"/>
</dbReference>
<evidence type="ECO:0000256" key="7">
    <source>
        <dbReference type="ARBA" id="ARBA00047851"/>
    </source>
</evidence>
<comment type="pathway">
    <text evidence="1 9 11">Cofactor biosynthesis; thiamine diphosphate biosynthesis; thiamine phosphate from 4-amino-2-methyl-5-diphosphomethylpyrimidine and 4-methyl-5-(2-phosphoethyl)-thiazole: step 1/1.</text>
</comment>
<keyword evidence="2 9" id="KW-0808">Transferase</keyword>
<evidence type="ECO:0000256" key="9">
    <source>
        <dbReference type="HAMAP-Rule" id="MF_00097"/>
    </source>
</evidence>
<evidence type="ECO:0000256" key="10">
    <source>
        <dbReference type="RuleBase" id="RU003826"/>
    </source>
</evidence>
<dbReference type="GO" id="GO:0005737">
    <property type="term" value="C:cytoplasm"/>
    <property type="evidence" value="ECO:0007669"/>
    <property type="project" value="TreeGrafter"/>
</dbReference>
<feature type="binding site" evidence="9">
    <location>
        <position position="152"/>
    </location>
    <ligand>
        <name>4-amino-2-methyl-5-(diphosphooxymethyl)pyrimidine</name>
        <dbReference type="ChEBI" id="CHEBI:57841"/>
    </ligand>
</feature>
<comment type="function">
    <text evidence="9">Condenses 4-methyl-5-(beta-hydroxyethyl)thiazole monophosphate (THZ-P) and 2-methyl-4-amino-5-hydroxymethyl pyrimidine pyrophosphate (HMP-PP) to form thiamine monophosphate (TMP).</text>
</comment>
<dbReference type="Pfam" id="PF02581">
    <property type="entry name" value="TMP-TENI"/>
    <property type="match status" value="1"/>
</dbReference>
<feature type="binding site" evidence="9">
    <location>
        <begin position="50"/>
        <end position="54"/>
    </location>
    <ligand>
        <name>4-amino-2-methyl-5-(diphosphooxymethyl)pyrimidine</name>
        <dbReference type="ChEBI" id="CHEBI:57841"/>
    </ligand>
</feature>
<comment type="catalytic activity">
    <reaction evidence="7 9 10">
        <text>2-(2-carboxy-4-methylthiazol-5-yl)ethyl phosphate + 4-amino-2-methyl-5-(diphosphooxymethyl)pyrimidine + 2 H(+) = thiamine phosphate + CO2 + diphosphate</text>
        <dbReference type="Rhea" id="RHEA:47848"/>
        <dbReference type="ChEBI" id="CHEBI:15378"/>
        <dbReference type="ChEBI" id="CHEBI:16526"/>
        <dbReference type="ChEBI" id="CHEBI:33019"/>
        <dbReference type="ChEBI" id="CHEBI:37575"/>
        <dbReference type="ChEBI" id="CHEBI:57841"/>
        <dbReference type="ChEBI" id="CHEBI:62890"/>
        <dbReference type="EC" id="2.5.1.3"/>
    </reaction>
</comment>
<evidence type="ECO:0000256" key="2">
    <source>
        <dbReference type="ARBA" id="ARBA00022679"/>
    </source>
</evidence>
<dbReference type="KEGG" id="mtar:DF168_01943"/>
<dbReference type="AlphaFoldDB" id="A0A2Z4AJW3"/>
<dbReference type="Gene3D" id="3.20.20.70">
    <property type="entry name" value="Aldolase class I"/>
    <property type="match status" value="1"/>
</dbReference>
<gene>
    <name evidence="9 13" type="primary">thiE</name>
    <name evidence="13" type="ORF">DF168_01943</name>
</gene>
<feature type="binding site" evidence="9">
    <location>
        <position position="83"/>
    </location>
    <ligand>
        <name>Mg(2+)</name>
        <dbReference type="ChEBI" id="CHEBI:18420"/>
    </ligand>
</feature>
<dbReference type="SUPFAM" id="SSF51391">
    <property type="entry name" value="Thiamin phosphate synthase"/>
    <property type="match status" value="1"/>
</dbReference>
<keyword evidence="4 9" id="KW-0460">Magnesium</keyword>